<comment type="caution">
    <text evidence="2">The sequence shown here is derived from an EMBL/GenBank/DDBJ whole genome shotgun (WGS) entry which is preliminary data.</text>
</comment>
<gene>
    <name evidence="2" type="ORF">IA57_12700</name>
</gene>
<keyword evidence="3" id="KW-1185">Reference proteome</keyword>
<dbReference type="EMBL" id="JPFK01000009">
    <property type="protein sequence ID" value="KFB00269.1"/>
    <property type="molecule type" value="Genomic_DNA"/>
</dbReference>
<dbReference type="RefSeq" id="WP_036124132.1">
    <property type="nucleotide sequence ID" value="NZ_BMET01000003.1"/>
</dbReference>
<evidence type="ECO:0000313" key="2">
    <source>
        <dbReference type="EMBL" id="KFB00269.1"/>
    </source>
</evidence>
<sequence>MPKTTLTKHCLLGVCLIVFLCFENTNAQVVIGTPSLGFSQACANANFNTFNTTFIFTPESALESSNQFIIELSDANGDFVNPTTVYTSNPGEITTSPATLSFSIPTTTAGEGYKIRVKSTAPMATSARSAAFAAYYKPQDAPFTINNLVSTGAFCSGGSYMLTIDNPGTGSNDSPLNYPSLSFNWYREISATTSVFVAEGQTLEVTQEGTYFVETNYGTCTSNSYSNRVTISEILSGNATASIVSSLGNPFCPDQSATMLSTINGNNYQWYKDGAPIINATSQNYQTTESGVYAVQVDLGSCQASGSITLVSELFTAAIDIPEENTIESGETLTATVATTANAPEFQWFLNNAPISGATQDTYSITEFGDYSVTITETNGCSGSRTFYFSVTEALNMFPDVAKIPNIVSPNGDGINDTWVIPAKYTSGSNTEVTILSTRGETVLKTNDYLNNWPNNQLSLNSINQVYYYIIKSNQETKKGTITLIK</sequence>
<organism evidence="2 3">
    <name type="scientific">Mangrovimonas yunxiaonensis</name>
    <dbReference type="NCBI Taxonomy" id="1197477"/>
    <lineage>
        <taxon>Bacteria</taxon>
        <taxon>Pseudomonadati</taxon>
        <taxon>Bacteroidota</taxon>
        <taxon>Flavobacteriia</taxon>
        <taxon>Flavobacteriales</taxon>
        <taxon>Flavobacteriaceae</taxon>
        <taxon>Mangrovimonas</taxon>
    </lineage>
</organism>
<protein>
    <recommendedName>
        <fullName evidence="4">Ig-like domain-containing protein</fullName>
    </recommendedName>
</protein>
<dbReference type="eggNOG" id="COG3291">
    <property type="taxonomic scope" value="Bacteria"/>
</dbReference>
<dbReference type="Proteomes" id="UP000028521">
    <property type="component" value="Unassembled WGS sequence"/>
</dbReference>
<reference evidence="2 3" key="1">
    <citation type="journal article" date="2014" name="Genome Announc.">
        <title>Draft Genome Sequence of the Algicidal Bacterium Mangrovimonas yunxiaonensis Strain LY01.</title>
        <authorList>
            <person name="Li Y."/>
            <person name="Zhu H."/>
            <person name="Li C."/>
            <person name="Zhang H."/>
            <person name="Chen Z."/>
            <person name="Zheng W."/>
            <person name="Xu H."/>
            <person name="Zheng T."/>
        </authorList>
    </citation>
    <scope>NUCLEOTIDE SEQUENCE [LARGE SCALE GENOMIC DNA]</scope>
    <source>
        <strain evidence="2 3">LY01</strain>
    </source>
</reference>
<name>A0A084THT3_9FLAO</name>
<dbReference type="AlphaFoldDB" id="A0A084THT3"/>
<dbReference type="STRING" id="1197477.IA57_12700"/>
<feature type="chain" id="PRO_5001782734" description="Ig-like domain-containing protein" evidence="1">
    <location>
        <begin position="28"/>
        <end position="486"/>
    </location>
</feature>
<dbReference type="InterPro" id="IPR013783">
    <property type="entry name" value="Ig-like_fold"/>
</dbReference>
<feature type="signal peptide" evidence="1">
    <location>
        <begin position="1"/>
        <end position="27"/>
    </location>
</feature>
<dbReference type="OrthoDB" id="678019at2"/>
<accession>A0A084THT3</accession>
<keyword evidence="1" id="KW-0732">Signal</keyword>
<evidence type="ECO:0000256" key="1">
    <source>
        <dbReference type="SAM" id="SignalP"/>
    </source>
</evidence>
<reference evidence="3" key="2">
    <citation type="submission" date="2014-07" db="EMBL/GenBank/DDBJ databases">
        <title>Genome sequence of Mangrovimonas yunxiaonensis.</title>
        <authorList>
            <person name="Li Y."/>
            <person name="Zheng T."/>
        </authorList>
    </citation>
    <scope>NUCLEOTIDE SEQUENCE [LARGE SCALE GENOMIC DNA]</scope>
    <source>
        <strain evidence="3">LY01</strain>
    </source>
</reference>
<evidence type="ECO:0008006" key="4">
    <source>
        <dbReference type="Google" id="ProtNLM"/>
    </source>
</evidence>
<dbReference type="Gene3D" id="2.60.40.10">
    <property type="entry name" value="Immunoglobulins"/>
    <property type="match status" value="2"/>
</dbReference>
<evidence type="ECO:0000313" key="3">
    <source>
        <dbReference type="Proteomes" id="UP000028521"/>
    </source>
</evidence>
<dbReference type="Pfam" id="PF13585">
    <property type="entry name" value="CHU_C"/>
    <property type="match status" value="1"/>
</dbReference>
<proteinExistence type="predicted"/>